<dbReference type="Gene3D" id="1.10.10.10">
    <property type="entry name" value="Winged helix-like DNA-binding domain superfamily/Winged helix DNA-binding domain"/>
    <property type="match status" value="1"/>
</dbReference>
<dbReference type="RefSeq" id="WP_340368114.1">
    <property type="nucleotide sequence ID" value="NZ_JBBKZV010000050.1"/>
</dbReference>
<keyword evidence="2" id="KW-0012">Acyltransferase</keyword>
<dbReference type="Proteomes" id="UP001363010">
    <property type="component" value="Unassembled WGS sequence"/>
</dbReference>
<evidence type="ECO:0000313" key="5">
    <source>
        <dbReference type="EMBL" id="MEJ8827084.1"/>
    </source>
</evidence>
<dbReference type="PROSITE" id="PS50995">
    <property type="entry name" value="HTH_MARR_2"/>
    <property type="match status" value="1"/>
</dbReference>
<gene>
    <name evidence="5" type="ORF">WKW80_34695</name>
</gene>
<evidence type="ECO:0000259" key="3">
    <source>
        <dbReference type="PROSITE" id="PS50995"/>
    </source>
</evidence>
<dbReference type="PANTHER" id="PTHR43877:SF2">
    <property type="entry name" value="AMINOALKYLPHOSPHONATE N-ACETYLTRANSFERASE-RELATED"/>
    <property type="match status" value="1"/>
</dbReference>
<dbReference type="Pfam" id="PF12802">
    <property type="entry name" value="MarR_2"/>
    <property type="match status" value="1"/>
</dbReference>
<evidence type="ECO:0000256" key="1">
    <source>
        <dbReference type="ARBA" id="ARBA00022679"/>
    </source>
</evidence>
<accession>A0ABU8WAL5</accession>
<dbReference type="SMART" id="SM00347">
    <property type="entry name" value="HTH_MARR"/>
    <property type="match status" value="1"/>
</dbReference>
<proteinExistence type="predicted"/>
<dbReference type="Pfam" id="PF00583">
    <property type="entry name" value="Acetyltransf_1"/>
    <property type="match status" value="1"/>
</dbReference>
<comment type="caution">
    <text evidence="5">The sequence shown here is derived from an EMBL/GenBank/DDBJ whole genome shotgun (WGS) entry which is preliminary data.</text>
</comment>
<keyword evidence="6" id="KW-1185">Reference proteome</keyword>
<evidence type="ECO:0000313" key="6">
    <source>
        <dbReference type="Proteomes" id="UP001363010"/>
    </source>
</evidence>
<name>A0ABU8WAL5_9BURK</name>
<keyword evidence="1" id="KW-0808">Transferase</keyword>
<protein>
    <submittedName>
        <fullName evidence="5">MarR family winged helix-turn-helix transcriptional regulator</fullName>
    </submittedName>
</protein>
<feature type="domain" description="HTH marR-type" evidence="3">
    <location>
        <begin position="1"/>
        <end position="136"/>
    </location>
</feature>
<sequence>MRKDQIDVVRRFNRAITQRVGALDDAYLSRGRSLGLSRLLWEIEPTGSEVRQLRARLGLDSGYFSRQLRRLEADGLVTTDADDSDGRVRRVQLTRNGLAERAVLESSSDELAASMLEALTESQRDRLIGAMIDVERLILASQVRVQIVDPPDRDSRHCLRSYFEELGRRFDTGFDPAQSISASDEEMTLPNGLLLVANLLGSPVGCGALKFHPDARIAEVKRMWTSPDVRGLGLGRRLLERLAAEAEARGMMILRLETNRSLTEARHLYETAGFAEVEAFNDEPYAHHWFQKDLRRDRKRH</sequence>
<evidence type="ECO:0000259" key="4">
    <source>
        <dbReference type="PROSITE" id="PS51186"/>
    </source>
</evidence>
<dbReference type="Gene3D" id="3.40.630.30">
    <property type="match status" value="1"/>
</dbReference>
<dbReference type="SUPFAM" id="SSF46785">
    <property type="entry name" value="Winged helix' DNA-binding domain"/>
    <property type="match status" value="1"/>
</dbReference>
<dbReference type="PANTHER" id="PTHR43877">
    <property type="entry name" value="AMINOALKYLPHOSPHONATE N-ACETYLTRANSFERASE-RELATED-RELATED"/>
    <property type="match status" value="1"/>
</dbReference>
<dbReference type="EMBL" id="JBBKZV010000050">
    <property type="protein sequence ID" value="MEJ8827084.1"/>
    <property type="molecule type" value="Genomic_DNA"/>
</dbReference>
<feature type="domain" description="N-acetyltransferase" evidence="4">
    <location>
        <begin position="145"/>
        <end position="295"/>
    </location>
</feature>
<dbReference type="InterPro" id="IPR000835">
    <property type="entry name" value="HTH_MarR-typ"/>
</dbReference>
<dbReference type="InterPro" id="IPR036390">
    <property type="entry name" value="WH_DNA-bd_sf"/>
</dbReference>
<reference evidence="5 6" key="1">
    <citation type="submission" date="2024-03" db="EMBL/GenBank/DDBJ databases">
        <title>Novel species of the genus Variovorax.</title>
        <authorList>
            <person name="Liu Q."/>
            <person name="Xin Y.-H."/>
        </authorList>
    </citation>
    <scope>NUCLEOTIDE SEQUENCE [LARGE SCALE GENOMIC DNA]</scope>
    <source>
        <strain evidence="5 6">KACC 18501</strain>
    </source>
</reference>
<dbReference type="InterPro" id="IPR050832">
    <property type="entry name" value="Bact_Acetyltransf"/>
</dbReference>
<dbReference type="SUPFAM" id="SSF55729">
    <property type="entry name" value="Acyl-CoA N-acyltransferases (Nat)"/>
    <property type="match status" value="1"/>
</dbReference>
<dbReference type="InterPro" id="IPR000182">
    <property type="entry name" value="GNAT_dom"/>
</dbReference>
<dbReference type="InterPro" id="IPR016181">
    <property type="entry name" value="Acyl_CoA_acyltransferase"/>
</dbReference>
<organism evidence="5 6">
    <name type="scientific">Variovorax humicola</name>
    <dbReference type="NCBI Taxonomy" id="1769758"/>
    <lineage>
        <taxon>Bacteria</taxon>
        <taxon>Pseudomonadati</taxon>
        <taxon>Pseudomonadota</taxon>
        <taxon>Betaproteobacteria</taxon>
        <taxon>Burkholderiales</taxon>
        <taxon>Comamonadaceae</taxon>
        <taxon>Variovorax</taxon>
    </lineage>
</organism>
<dbReference type="PROSITE" id="PS51186">
    <property type="entry name" value="GNAT"/>
    <property type="match status" value="1"/>
</dbReference>
<dbReference type="InterPro" id="IPR036388">
    <property type="entry name" value="WH-like_DNA-bd_sf"/>
</dbReference>
<evidence type="ECO:0000256" key="2">
    <source>
        <dbReference type="ARBA" id="ARBA00023315"/>
    </source>
</evidence>